<sequence length="159" mass="17705">MAIATKQVKPGQYKDDINLALQGRKPDGTVVADGLTREGYILEGQIGRFLDNKGVLLRYQEVINSHTRPNGKPVGIGEVDAETPRFLFEVTAKSTPKKVKQLTKRVNNTLINPNRKPVIFYAPNVTAPQQVKVYTNIPGVKLIRSMEELTEFVNRNGGF</sequence>
<name>A0ABT5UIA7_9GAMM</name>
<evidence type="ECO:0000313" key="1">
    <source>
        <dbReference type="EMBL" id="MDE1465721.1"/>
    </source>
</evidence>
<reference evidence="1 2" key="1">
    <citation type="submission" date="2022-11" db="EMBL/GenBank/DDBJ databases">
        <title>Spartinivicinus poritis sp. nov., isolated from scleractinian coral Porites lutea.</title>
        <authorList>
            <person name="Zhang G."/>
            <person name="Cai L."/>
            <person name="Wei Q."/>
        </authorList>
    </citation>
    <scope>NUCLEOTIDE SEQUENCE [LARGE SCALE GENOMIC DNA]</scope>
    <source>
        <strain evidence="1 2">A2-2</strain>
    </source>
</reference>
<dbReference type="EMBL" id="JAPMOU010000080">
    <property type="protein sequence ID" value="MDE1465721.1"/>
    <property type="molecule type" value="Genomic_DNA"/>
</dbReference>
<keyword evidence="2" id="KW-1185">Reference proteome</keyword>
<comment type="caution">
    <text evidence="1">The sequence shown here is derived from an EMBL/GenBank/DDBJ whole genome shotgun (WGS) entry which is preliminary data.</text>
</comment>
<dbReference type="Proteomes" id="UP001528823">
    <property type="component" value="Unassembled WGS sequence"/>
</dbReference>
<accession>A0ABT5UIA7</accession>
<dbReference type="RefSeq" id="WP_274692024.1">
    <property type="nucleotide sequence ID" value="NZ_JAPMOU010000080.1"/>
</dbReference>
<organism evidence="1 2">
    <name type="scientific">Spartinivicinus poritis</name>
    <dbReference type="NCBI Taxonomy" id="2994640"/>
    <lineage>
        <taxon>Bacteria</taxon>
        <taxon>Pseudomonadati</taxon>
        <taxon>Pseudomonadota</taxon>
        <taxon>Gammaproteobacteria</taxon>
        <taxon>Oceanospirillales</taxon>
        <taxon>Zooshikellaceae</taxon>
        <taxon>Spartinivicinus</taxon>
    </lineage>
</organism>
<proteinExistence type="predicted"/>
<protein>
    <submittedName>
        <fullName evidence="1">Uncharacterized protein</fullName>
    </submittedName>
</protein>
<evidence type="ECO:0000313" key="2">
    <source>
        <dbReference type="Proteomes" id="UP001528823"/>
    </source>
</evidence>
<gene>
    <name evidence="1" type="ORF">ORQ98_27535</name>
</gene>